<evidence type="ECO:0000313" key="2">
    <source>
        <dbReference type="Proteomes" id="UP000078406"/>
    </source>
</evidence>
<evidence type="ECO:0000313" key="1">
    <source>
        <dbReference type="EMBL" id="OAJ93149.1"/>
    </source>
</evidence>
<gene>
    <name evidence="1" type="ORF">APB76_16365</name>
</gene>
<dbReference type="Proteomes" id="UP000078406">
    <property type="component" value="Unassembled WGS sequence"/>
</dbReference>
<reference evidence="1 2" key="1">
    <citation type="journal article" date="2016" name="Syst. Appl. Microbiol.">
        <title>Vibrio bivalvicida sp. nov., a novel larval pathogen for bivalve molluscs reared in a hatchery.</title>
        <authorList>
            <person name="Dubert J."/>
            <person name="Romalde J.L."/>
            <person name="Prado S."/>
            <person name="Barja J.L."/>
        </authorList>
    </citation>
    <scope>NUCLEOTIDE SEQUENCE [LARGE SCALE GENOMIC DNA]</scope>
    <source>
        <strain evidence="1 2">605</strain>
    </source>
</reference>
<name>A0A177XX38_9VIBR</name>
<dbReference type="AlphaFoldDB" id="A0A177XX38"/>
<organism evidence="1 2">
    <name type="scientific">Vibrio bivalvicida</name>
    <dbReference type="NCBI Taxonomy" id="1276888"/>
    <lineage>
        <taxon>Bacteria</taxon>
        <taxon>Pseudomonadati</taxon>
        <taxon>Pseudomonadota</taxon>
        <taxon>Gammaproteobacteria</taxon>
        <taxon>Vibrionales</taxon>
        <taxon>Vibrionaceae</taxon>
        <taxon>Vibrio</taxon>
        <taxon>Vibrio oreintalis group</taxon>
    </lineage>
</organism>
<comment type="caution">
    <text evidence="1">The sequence shown here is derived from an EMBL/GenBank/DDBJ whole genome shotgun (WGS) entry which is preliminary data.</text>
</comment>
<dbReference type="EMBL" id="LLEI02000044">
    <property type="protein sequence ID" value="OAJ93149.1"/>
    <property type="molecule type" value="Genomic_DNA"/>
</dbReference>
<dbReference type="RefSeq" id="WP_054963632.1">
    <property type="nucleotide sequence ID" value="NZ_LLEI02000044.1"/>
</dbReference>
<accession>A0A177XX38</accession>
<proteinExistence type="predicted"/>
<sequence>MQDRSSYSYILMGIITRCMQHGSCTYRTAIKGKKDLKELLIQEAFEVTMQLFSSTAFLDLYSVIESIDDDKMDNNLPSDLQNSLKSEFSSLEKVLFAEASTKKIFTLPPRRYTSEYLLNSPHNLLKQGNFEKLSELAKLDFTSSTRCIVFGESTAAAFHILRATEDTLKQYYFLHRKQKRLTKPMWGNMVDQLRAKKNNKPPSSLLDSLDMIRKNYRNPTQHPEATYTIDSAQDLFGVCLDAIGKMADEL</sequence>
<protein>
    <submittedName>
        <fullName evidence="1">Uncharacterized protein</fullName>
    </submittedName>
</protein>